<evidence type="ECO:0000313" key="2">
    <source>
        <dbReference type="EMBL" id="CRL08643.1"/>
    </source>
</evidence>
<organism evidence="2 3">
    <name type="scientific">Clunio marinus</name>
    <dbReference type="NCBI Taxonomy" id="568069"/>
    <lineage>
        <taxon>Eukaryota</taxon>
        <taxon>Metazoa</taxon>
        <taxon>Ecdysozoa</taxon>
        <taxon>Arthropoda</taxon>
        <taxon>Hexapoda</taxon>
        <taxon>Insecta</taxon>
        <taxon>Pterygota</taxon>
        <taxon>Neoptera</taxon>
        <taxon>Endopterygota</taxon>
        <taxon>Diptera</taxon>
        <taxon>Nematocera</taxon>
        <taxon>Chironomoidea</taxon>
        <taxon>Chironomidae</taxon>
        <taxon>Clunio</taxon>
    </lineage>
</organism>
<dbReference type="OrthoDB" id="275278at2759"/>
<name>A0A1J1J8C2_9DIPT</name>
<evidence type="ECO:0000313" key="3">
    <source>
        <dbReference type="Proteomes" id="UP000183832"/>
    </source>
</evidence>
<dbReference type="EMBL" id="CVRI01000075">
    <property type="protein sequence ID" value="CRL08643.1"/>
    <property type="molecule type" value="Genomic_DNA"/>
</dbReference>
<evidence type="ECO:0000256" key="1">
    <source>
        <dbReference type="SAM" id="MobiDB-lite"/>
    </source>
</evidence>
<keyword evidence="3" id="KW-1185">Reference proteome</keyword>
<sequence>MLKRQEITCEMRERQQPKRDSEIAQQKELLIEYRFHLVTDFDYLLNHNSPVYVSQTNEN</sequence>
<gene>
    <name evidence="2" type="ORF">CLUMA_CG021546</name>
</gene>
<proteinExistence type="predicted"/>
<feature type="region of interest" description="Disordered" evidence="1">
    <location>
        <begin position="1"/>
        <end position="20"/>
    </location>
</feature>
<dbReference type="Proteomes" id="UP000183832">
    <property type="component" value="Unassembled WGS sequence"/>
</dbReference>
<protein>
    <submittedName>
        <fullName evidence="2">CLUMA_CG021546, isoform A</fullName>
    </submittedName>
</protein>
<accession>A0A1J1J8C2</accession>
<dbReference type="AlphaFoldDB" id="A0A1J1J8C2"/>
<reference evidence="2 3" key="1">
    <citation type="submission" date="2015-04" db="EMBL/GenBank/DDBJ databases">
        <authorList>
            <person name="Syromyatnikov M.Y."/>
            <person name="Popov V.N."/>
        </authorList>
    </citation>
    <scope>NUCLEOTIDE SEQUENCE [LARGE SCALE GENOMIC DNA]</scope>
</reference>